<protein>
    <recommendedName>
        <fullName evidence="1">Condensin complex subunit 1 C-terminal domain-containing protein</fullName>
    </recommendedName>
</protein>
<evidence type="ECO:0000313" key="3">
    <source>
        <dbReference type="Proteomes" id="UP001153712"/>
    </source>
</evidence>
<dbReference type="InterPro" id="IPR016024">
    <property type="entry name" value="ARM-type_fold"/>
</dbReference>
<dbReference type="Gene3D" id="1.25.10.10">
    <property type="entry name" value="Leucine-rich Repeat Variant"/>
    <property type="match status" value="1"/>
</dbReference>
<name>A0A9N9TJP6_PHYSR</name>
<organism evidence="2 3">
    <name type="scientific">Phyllotreta striolata</name>
    <name type="common">Striped flea beetle</name>
    <name type="synonym">Crioceris striolata</name>
    <dbReference type="NCBI Taxonomy" id="444603"/>
    <lineage>
        <taxon>Eukaryota</taxon>
        <taxon>Metazoa</taxon>
        <taxon>Ecdysozoa</taxon>
        <taxon>Arthropoda</taxon>
        <taxon>Hexapoda</taxon>
        <taxon>Insecta</taxon>
        <taxon>Pterygota</taxon>
        <taxon>Neoptera</taxon>
        <taxon>Endopterygota</taxon>
        <taxon>Coleoptera</taxon>
        <taxon>Polyphaga</taxon>
        <taxon>Cucujiformia</taxon>
        <taxon>Chrysomeloidea</taxon>
        <taxon>Chrysomelidae</taxon>
        <taxon>Galerucinae</taxon>
        <taxon>Alticini</taxon>
        <taxon>Phyllotreta</taxon>
    </lineage>
</organism>
<dbReference type="EMBL" id="OU900105">
    <property type="protein sequence ID" value="CAG9856747.1"/>
    <property type="molecule type" value="Genomic_DNA"/>
</dbReference>
<dbReference type="InterPro" id="IPR011989">
    <property type="entry name" value="ARM-like"/>
</dbReference>
<dbReference type="AlphaFoldDB" id="A0A9N9TJP6"/>
<dbReference type="InterPro" id="IPR032682">
    <property type="entry name" value="Cnd1_C"/>
</dbReference>
<accession>A0A9N9TJP6</accession>
<feature type="domain" description="Condensin complex subunit 1 C-terminal" evidence="1">
    <location>
        <begin position="246"/>
        <end position="366"/>
    </location>
</feature>
<sequence>MFSINKHSYLHNYHADINPGLINRCVDKAFGFTSLDVHDLEPPFQRLCSEQPNIPVQNLDVIHRPIGYGRGAMVKLRHDLSDHDDLVVAASLESITELVIDSEWAFEAIKLRLIERLVNLLMHDNAVIRERSAIVLWKIAKLAKAREIIVANKALLNNVSFILEDQCEAVRVHAAKMLSTVAESWTAADELIKFGFITILLQIIKDKEEKYIILIHLGTLKSLMYSMTGKSVAMEYHGFDVMLDYITDENTDVSSEALYCLAQMTTTCLGEKLAREKKLMATLDSLLHDERASVHTATASVIMFCTVKAAGKMMAAEYPRIVPRLLQLAQNFQNPSTQMYSIKALTNISENPKIRRLLQEKYSQELGRIQIKQDEDIEMWKTQLMDVVSWVP</sequence>
<dbReference type="OrthoDB" id="409644at2759"/>
<keyword evidence="3" id="KW-1185">Reference proteome</keyword>
<proteinExistence type="predicted"/>
<gene>
    <name evidence="2" type="ORF">PHYEVI_LOCUS3165</name>
</gene>
<reference evidence="2" key="1">
    <citation type="submission" date="2022-01" db="EMBL/GenBank/DDBJ databases">
        <authorList>
            <person name="King R."/>
        </authorList>
    </citation>
    <scope>NUCLEOTIDE SEQUENCE</scope>
</reference>
<dbReference type="PANTHER" id="PTHR15599">
    <property type="entry name" value="RTDR1"/>
    <property type="match status" value="1"/>
</dbReference>
<dbReference type="PANTHER" id="PTHR15599:SF1">
    <property type="entry name" value="RADIAL SPOKE HEAD 14 HOMOLOG"/>
    <property type="match status" value="1"/>
</dbReference>
<dbReference type="SUPFAM" id="SSF48371">
    <property type="entry name" value="ARM repeat"/>
    <property type="match status" value="1"/>
</dbReference>
<evidence type="ECO:0000259" key="1">
    <source>
        <dbReference type="Pfam" id="PF12717"/>
    </source>
</evidence>
<dbReference type="Pfam" id="PF12717">
    <property type="entry name" value="Cnd1"/>
    <property type="match status" value="1"/>
</dbReference>
<evidence type="ECO:0000313" key="2">
    <source>
        <dbReference type="EMBL" id="CAG9856747.1"/>
    </source>
</evidence>
<dbReference type="InterPro" id="IPR042856">
    <property type="entry name" value="RSP14"/>
</dbReference>
<dbReference type="Proteomes" id="UP001153712">
    <property type="component" value="Chromosome 12"/>
</dbReference>